<reference evidence="1 2" key="2">
    <citation type="journal article" date="2012" name="BMC Genomics">
        <title>The genome of Pelobacter carbinolicus reveals surprising metabolic capabilities and physiological features.</title>
        <authorList>
            <person name="Aklujkar M."/>
            <person name="Haveman S.A."/>
            <person name="Didonato R.Jr."/>
            <person name="Chertkov O."/>
            <person name="Han C.S."/>
            <person name="Land M.L."/>
            <person name="Brown P."/>
            <person name="Lovley D.R."/>
        </authorList>
    </citation>
    <scope>NUCLEOTIDE SEQUENCE [LARGE SCALE GENOMIC DNA]</scope>
    <source>
        <strain evidence="2">DSM 2380 / NBRC 103641 / GraBd1</strain>
    </source>
</reference>
<gene>
    <name evidence="1" type="ordered locus">Pcar_3226</name>
</gene>
<dbReference type="HOGENOM" id="CLU_2827311_0_0_7"/>
<dbReference type="KEGG" id="pca:Pcar_3226"/>
<dbReference type="Proteomes" id="UP000002534">
    <property type="component" value="Chromosome"/>
</dbReference>
<dbReference type="EMBL" id="CP000142">
    <property type="protein sequence ID" value="ABI81846.1"/>
    <property type="molecule type" value="Genomic_DNA"/>
</dbReference>
<dbReference type="AlphaFoldDB" id="Q0C6U1"/>
<dbReference type="STRING" id="338963.Pcar_3226"/>
<organism evidence="1 2">
    <name type="scientific">Syntrophotalea carbinolica (strain DSM 2380 / NBRC 103641 / GraBd1)</name>
    <name type="common">Pelobacter carbinolicus</name>
    <dbReference type="NCBI Taxonomy" id="338963"/>
    <lineage>
        <taxon>Bacteria</taxon>
        <taxon>Pseudomonadati</taxon>
        <taxon>Thermodesulfobacteriota</taxon>
        <taxon>Desulfuromonadia</taxon>
        <taxon>Desulfuromonadales</taxon>
        <taxon>Syntrophotaleaceae</taxon>
        <taxon>Syntrophotalea</taxon>
    </lineage>
</organism>
<protein>
    <submittedName>
        <fullName evidence="1">Uncharacterized protein</fullName>
    </submittedName>
</protein>
<keyword evidence="2" id="KW-1185">Reference proteome</keyword>
<accession>Q0C6U1</accession>
<name>Q0C6U1_SYNC1</name>
<reference evidence="2" key="1">
    <citation type="submission" date="2005-10" db="EMBL/GenBank/DDBJ databases">
        <title>Complete sequence of Pelobacter carbinolicus DSM 2380.</title>
        <authorList>
            <person name="Copeland A."/>
            <person name="Lucas S."/>
            <person name="Lapidus A."/>
            <person name="Barry K."/>
            <person name="Detter J.C."/>
            <person name="Glavina T."/>
            <person name="Hammon N."/>
            <person name="Israni S."/>
            <person name="Pitluck S."/>
            <person name="Chertkov O."/>
            <person name="Schmutz J."/>
            <person name="Larimer F."/>
            <person name="Land M."/>
            <person name="Kyrpides N."/>
            <person name="Ivanova N."/>
            <person name="Richardson P."/>
        </authorList>
    </citation>
    <scope>NUCLEOTIDE SEQUENCE [LARGE SCALE GENOMIC DNA]</scope>
    <source>
        <strain evidence="2">DSM 2380 / NBRC 103641 / GraBd1</strain>
    </source>
</reference>
<sequence>MHRKRRCFSLIDEDFVDIVSLRERQRFQQCAYRILFRERAVYLQLNDLGILQGRYLPSGMSHDVTR</sequence>
<evidence type="ECO:0000313" key="2">
    <source>
        <dbReference type="Proteomes" id="UP000002534"/>
    </source>
</evidence>
<proteinExistence type="predicted"/>
<evidence type="ECO:0000313" key="1">
    <source>
        <dbReference type="EMBL" id="ABI81846.1"/>
    </source>
</evidence>